<evidence type="ECO:0000313" key="3">
    <source>
        <dbReference type="EMBL" id="KQB86723.1"/>
    </source>
</evidence>
<keyword evidence="2" id="KW-0472">Membrane</keyword>
<keyword evidence="4" id="KW-1185">Reference proteome</keyword>
<accession>A0A0Q0U423</accession>
<feature type="compositionally biased region" description="Basic and acidic residues" evidence="1">
    <location>
        <begin position="159"/>
        <end position="175"/>
    </location>
</feature>
<feature type="transmembrane region" description="Helical" evidence="2">
    <location>
        <begin position="12"/>
        <end position="33"/>
    </location>
</feature>
<name>A0A0Q0U423_9CORY</name>
<comment type="caution">
    <text evidence="3">The sequence shown here is derived from an EMBL/GenBank/DDBJ whole genome shotgun (WGS) entry which is preliminary data.</text>
</comment>
<dbReference type="Proteomes" id="UP000050488">
    <property type="component" value="Unassembled WGS sequence"/>
</dbReference>
<reference evidence="3 4" key="1">
    <citation type="submission" date="2015-10" db="EMBL/GenBank/DDBJ databases">
        <title>Corynebacteirum lowii and Corynebacterium oculi species nova, derived from human clinical disease and and emended description of Corynebacterium mastiditis.</title>
        <authorList>
            <person name="Bernard K."/>
            <person name="Pacheco A.L."/>
            <person name="Mcdougall C."/>
            <person name="Burtx T."/>
            <person name="Weibe D."/>
            <person name="Tyler S."/>
            <person name="Olson A.B."/>
            <person name="Cnockaert M."/>
            <person name="Eguchi H."/>
            <person name="Kuwahara T."/>
            <person name="Nakayama-Imaohji H."/>
            <person name="Boudewijins M."/>
            <person name="Van Hoecke F."/>
            <person name="Bernier A.-M."/>
            <person name="Vandamme P."/>
        </authorList>
    </citation>
    <scope>NUCLEOTIDE SEQUENCE [LARGE SCALE GENOMIC DNA]</scope>
    <source>
        <strain evidence="3 4">NML 130206</strain>
    </source>
</reference>
<evidence type="ECO:0000256" key="1">
    <source>
        <dbReference type="SAM" id="MobiDB-lite"/>
    </source>
</evidence>
<feature type="transmembrane region" description="Helical" evidence="2">
    <location>
        <begin position="45"/>
        <end position="67"/>
    </location>
</feature>
<dbReference type="RefSeq" id="WP_156334635.1">
    <property type="nucleotide sequence ID" value="NZ_JAUSQY010000001.1"/>
</dbReference>
<dbReference type="OrthoDB" id="4879028at2"/>
<protein>
    <submittedName>
        <fullName evidence="3">Uncharacterized protein</fullName>
    </submittedName>
</protein>
<dbReference type="PATRIC" id="fig|1544413.3.peg.937"/>
<organism evidence="3 4">
    <name type="scientific">Corynebacterium lowii</name>
    <dbReference type="NCBI Taxonomy" id="1544413"/>
    <lineage>
        <taxon>Bacteria</taxon>
        <taxon>Bacillati</taxon>
        <taxon>Actinomycetota</taxon>
        <taxon>Actinomycetes</taxon>
        <taxon>Mycobacteriales</taxon>
        <taxon>Corynebacteriaceae</taxon>
        <taxon>Corynebacterium</taxon>
    </lineage>
</organism>
<feature type="transmembrane region" description="Helical" evidence="2">
    <location>
        <begin position="87"/>
        <end position="106"/>
    </location>
</feature>
<feature type="region of interest" description="Disordered" evidence="1">
    <location>
        <begin position="159"/>
        <end position="193"/>
    </location>
</feature>
<dbReference type="AlphaFoldDB" id="A0A0Q0U423"/>
<dbReference type="EMBL" id="LKEV01000002">
    <property type="protein sequence ID" value="KQB86723.1"/>
    <property type="molecule type" value="Genomic_DNA"/>
</dbReference>
<gene>
    <name evidence="3" type="ORF">Clow_00931</name>
</gene>
<keyword evidence="2" id="KW-0812">Transmembrane</keyword>
<sequence>MDTSFKPYPFKAVLAGTITLAPLNGAAAFCVLAPASYLRTTPRLSLGRCAGISFLAGLGGSVFTAVFDRPLVHRYKTHNPSGPVAALNHLVTPALAGGVIAALLGGSRYMRLGALSALVGSLPEFFILKPWKERGNDGADSSIRETMAAARENIEEYKEELRQQHRVKVSAEERERHKHYRPENRSWGPLAED</sequence>
<evidence type="ECO:0000313" key="4">
    <source>
        <dbReference type="Proteomes" id="UP000050488"/>
    </source>
</evidence>
<keyword evidence="2" id="KW-1133">Transmembrane helix</keyword>
<dbReference type="STRING" id="1544413.Clow_00931"/>
<proteinExistence type="predicted"/>
<evidence type="ECO:0000256" key="2">
    <source>
        <dbReference type="SAM" id="Phobius"/>
    </source>
</evidence>